<dbReference type="Pfam" id="PF00090">
    <property type="entry name" value="TSP_1"/>
    <property type="match status" value="1"/>
</dbReference>
<feature type="domain" description="Ig-like" evidence="8">
    <location>
        <begin position="1334"/>
        <end position="1417"/>
    </location>
</feature>
<accession>A0ABM4SS29</accession>
<keyword evidence="10" id="KW-1185">Reference proteome</keyword>
<organism evidence="10 11">
    <name type="scientific">Bos indicus</name>
    <name type="common">Zebu</name>
    <dbReference type="NCBI Taxonomy" id="9915"/>
    <lineage>
        <taxon>Eukaryota</taxon>
        <taxon>Metazoa</taxon>
        <taxon>Chordata</taxon>
        <taxon>Craniata</taxon>
        <taxon>Vertebrata</taxon>
        <taxon>Euteleostomi</taxon>
        <taxon>Mammalia</taxon>
        <taxon>Eutheria</taxon>
        <taxon>Laurasiatheria</taxon>
        <taxon>Artiodactyla</taxon>
        <taxon>Ruminantia</taxon>
        <taxon>Pecora</taxon>
        <taxon>Bovidae</taxon>
        <taxon>Bovinae</taxon>
        <taxon>Bos</taxon>
    </lineage>
</organism>
<dbReference type="Pfam" id="PF07679">
    <property type="entry name" value="I-set"/>
    <property type="match status" value="2"/>
</dbReference>
<dbReference type="InterPro" id="IPR050439">
    <property type="entry name" value="ADAMTS_ADAMTS-like"/>
</dbReference>
<dbReference type="InterPro" id="IPR013098">
    <property type="entry name" value="Ig_I-set"/>
</dbReference>
<feature type="domain" description="Ig-like" evidence="8">
    <location>
        <begin position="1212"/>
        <end position="1314"/>
    </location>
</feature>
<gene>
    <name evidence="11" type="primary">ADAMTSL1</name>
</gene>
<evidence type="ECO:0000313" key="11">
    <source>
        <dbReference type="RefSeq" id="XP_070650592.1"/>
    </source>
</evidence>
<evidence type="ECO:0000313" key="10">
    <source>
        <dbReference type="Proteomes" id="UP001652663"/>
    </source>
</evidence>
<evidence type="ECO:0000256" key="3">
    <source>
        <dbReference type="ARBA" id="ARBA00022729"/>
    </source>
</evidence>
<dbReference type="Pfam" id="PF19236">
    <property type="entry name" value="ADAMTS_CR_3"/>
    <property type="match status" value="1"/>
</dbReference>
<dbReference type="PANTHER" id="PTHR13723:SF157">
    <property type="entry name" value="ADAMTS-LIKE PROTEIN 1"/>
    <property type="match status" value="1"/>
</dbReference>
<dbReference type="PROSITE" id="PS50092">
    <property type="entry name" value="TSP1"/>
    <property type="match status" value="11"/>
</dbReference>
<name>A0ABM4SS29_BOSIN</name>
<evidence type="ECO:0000256" key="4">
    <source>
        <dbReference type="ARBA" id="ARBA00022737"/>
    </source>
</evidence>
<dbReference type="PANTHER" id="PTHR13723">
    <property type="entry name" value="ADAMTS A DISINTEGRIN AND METALLOPROTEASE WITH THROMBOSPONDIN MOTIFS PROTEASE"/>
    <property type="match status" value="1"/>
</dbReference>
<evidence type="ECO:0000259" key="8">
    <source>
        <dbReference type="PROSITE" id="PS50835"/>
    </source>
</evidence>
<feature type="domain" description="Ig-like" evidence="8">
    <location>
        <begin position="909"/>
        <end position="997"/>
    </location>
</feature>
<dbReference type="Gene3D" id="2.60.40.10">
    <property type="entry name" value="Immunoglobulins"/>
    <property type="match status" value="4"/>
</dbReference>
<comment type="subcellular location">
    <subcellularLocation>
        <location evidence="1">Secreted</location>
    </subcellularLocation>
</comment>
<feature type="compositionally biased region" description="Basic and acidic residues" evidence="6">
    <location>
        <begin position="1055"/>
        <end position="1064"/>
    </location>
</feature>
<dbReference type="GeneID" id="109562465"/>
<keyword evidence="3 7" id="KW-0732">Signal</keyword>
<keyword evidence="5" id="KW-1015">Disulfide bond</keyword>
<dbReference type="Proteomes" id="UP001652663">
    <property type="component" value="Chromosome 8"/>
</dbReference>
<dbReference type="InterPro" id="IPR003598">
    <property type="entry name" value="Ig_sub2"/>
</dbReference>
<evidence type="ECO:0000259" key="9">
    <source>
        <dbReference type="PROSITE" id="PS50900"/>
    </source>
</evidence>
<evidence type="ECO:0000256" key="2">
    <source>
        <dbReference type="ARBA" id="ARBA00022525"/>
    </source>
</evidence>
<dbReference type="SUPFAM" id="SSF82895">
    <property type="entry name" value="TSP-1 type 1 repeat"/>
    <property type="match status" value="12"/>
</dbReference>
<dbReference type="SMART" id="SM00409">
    <property type="entry name" value="IG"/>
    <property type="match status" value="4"/>
</dbReference>
<dbReference type="InterPro" id="IPR036383">
    <property type="entry name" value="TSP1_rpt_sf"/>
</dbReference>
<dbReference type="InterPro" id="IPR013273">
    <property type="entry name" value="ADAMTS/ADAMTS-like"/>
</dbReference>
<dbReference type="Pfam" id="PF19030">
    <property type="entry name" value="TSP1_ADAMTS"/>
    <property type="match status" value="11"/>
</dbReference>
<dbReference type="Gene3D" id="2.20.100.10">
    <property type="entry name" value="Thrombospondin type-1 (TSP1) repeat"/>
    <property type="match status" value="11"/>
</dbReference>
<dbReference type="InterPro" id="IPR036179">
    <property type="entry name" value="Ig-like_dom_sf"/>
</dbReference>
<keyword evidence="4" id="KW-0677">Repeat</keyword>
<feature type="domain" description="PLAC" evidence="9">
    <location>
        <begin position="1774"/>
        <end position="1810"/>
    </location>
</feature>
<sequence>MARLAAPQRSGLLARILGGTWCLLCVAGQVCGDQSQGAVFLREFTLIRRESLHEDFLSDLLNSHKTEDPSSRTARSEEDRDGLWDAWGPWSECSRTCGGGASYSLRRCLSSKSCEGRNIRYRTCSNVDCPPEAGDFRAQQCSAHNDVKYHGQFYEWLPVSNDPDNPCSLKCQAKGTALVVELAPKVLDGTRCYTESLDMCISGLCQIVGCDHQLGSTIKEDNCGVCNGDGSTCRLVRGQYKSQLTATKLDNTVVGIPYGSRHIRLVLKGPDHLYLETKTLQGAKGENSLSSTGIFLVDNSSVDFQKFPDKEILRMAGPLTADFIVKIRSSGPENSTVQFIFYQPIIHRWRETDFFPCSATCGGGYQLTSAECYDLRSNRVVADQYCHYYPENIKPKPKLQECNLDPCPASDGYKQIMPYDIYHPLPRWEATPWTACSSSCGGGIQSRAVSCVEEDIQGHVSSAEEWKCMYTPKMPTVQPCNIFDCPKWLAQEWSPCTVTCGQGLRYRVVLCIDHREVHTGGCSPKTKPHIKEECVIPTPCYKPKEKLPVEAKLPWYKQAQEFEEGAAVSEEPSFIPEAWSACTVTCGVGTQVRIVRCQVLLSFSQSVADLPIDECEGPKPASQRPCYAGPCHGETPEFNLEETDGLLGGLQDFDQLYDWEYEGFTKCSESCGGGVQEAVVSCLNKQTREPVDENLCVTSRRPPQLLKSCSLDPCPARWEIGKWSPCSLTCGVGLQTRDVFCSHLLSREINETVILADELCRQPKPTTVQACNRFNCPPAWYPAQWQPCSRTCGGGIQKREVLCKQRMADGSFLELPETFCSAPKLASQQACKKDDCPSEWLLSDWTECSTSCGEGTQTRSAVCRKVLKTGVSSIVNSSLCPPLPFSSSIRPCMLATCARPGRPSTKHSPHIAAARKVYIQTRRQRKLHFVVGGFAYLLPKTAVVLRCPTRRFRKPLITWEKDGQHLISSAHVTVAPFGYLKIHRLKPSDAGIYTCSAGPAREQFVIKLIGGNRKLVARPLSLRIEEEALAMRKASPKEALQTHKHQNGIFSNGSKAEKRGIPADTGGRYDDLVSRLLEQGGWPGELLASWELQDSTERNASSEEDQNAEQALLRLPFTMVTEQQRLDDILRNLSQQPQELRDVYSKHLVAQLAQEIFRSHLEHQDALLKPSERRGPPVAVPPHKHVSGFSSFSRILSTGEGGGGSRRPHRKPVIVRKISAAQQLSASEVVTHLGQTVALASGTLSVLLHCEAIGNPRPTISWAKNGEEVQFSDRILLQPDDSLQILAPVEADVGFYTCNASNALGYDSVSIAVTLAGKPLVKTSREMVINTEEPAITVDVGSTIKTVQGVNVTINCQAAGVPEAEVTWFRNKSKLGSPPSLHEGSLVLTAVSSLDQGLYSCRAANLHGELTESTELLILEPPHVPTQLDDIRALLSATGLNLPSVLTSPLGTQLVLDPGNSALLGCPVKGDPTPNITWFHGDQPVANVTGLMYHILAAGQILQVANLSGGSHGDFSCLAQNEAGMLVQKAFLVIQDYWWSVDRPVTCSASCGNRGVQQPRLRCLLNNMEVDPTHCAGKVRPAVQPIPCNRRDCPSRWMVTSWSACTRSCGGGVQTRRVTCQKLKASGISTPVPSDVCTQLAKRPVDTQACNQQLCVEWAFSSWSQCNGPCIGPRLAVQHRQVFCQTLDGITLSSEQCSALPRPVSAQNCWSEACNVHWRVSLWTLCTATCGNYGFQSRRVECVHARTNKAVPDHLCSWGPRPANWQRCNITPCENTECRDTTRYCEKVKQLKLCQLNQFQSRCCGTCAKA</sequence>
<feature type="signal peptide" evidence="7">
    <location>
        <begin position="1"/>
        <end position="32"/>
    </location>
</feature>
<dbReference type="Pfam" id="PF13927">
    <property type="entry name" value="Ig_3"/>
    <property type="match status" value="2"/>
</dbReference>
<protein>
    <submittedName>
        <fullName evidence="11">ADAMTS-like protein 1 isoform X1</fullName>
    </submittedName>
</protein>
<dbReference type="Pfam" id="PF24484">
    <property type="entry name" value="ADAMTSL1"/>
    <property type="match status" value="1"/>
</dbReference>
<evidence type="ECO:0000256" key="5">
    <source>
        <dbReference type="ARBA" id="ARBA00023157"/>
    </source>
</evidence>
<dbReference type="Pfam" id="PF08686">
    <property type="entry name" value="PLAC"/>
    <property type="match status" value="1"/>
</dbReference>
<dbReference type="SMART" id="SM00209">
    <property type="entry name" value="TSP1"/>
    <property type="match status" value="13"/>
</dbReference>
<dbReference type="InterPro" id="IPR013783">
    <property type="entry name" value="Ig-like_fold"/>
</dbReference>
<proteinExistence type="predicted"/>
<evidence type="ECO:0000256" key="7">
    <source>
        <dbReference type="SAM" id="SignalP"/>
    </source>
</evidence>
<feature type="chain" id="PRO_5045511601" evidence="7">
    <location>
        <begin position="33"/>
        <end position="1810"/>
    </location>
</feature>
<dbReference type="RefSeq" id="XP_070650592.1">
    <property type="nucleotide sequence ID" value="XM_070794491.1"/>
</dbReference>
<dbReference type="InterPro" id="IPR056272">
    <property type="entry name" value="ADAMTSL1_dom"/>
</dbReference>
<evidence type="ECO:0000256" key="6">
    <source>
        <dbReference type="SAM" id="MobiDB-lite"/>
    </source>
</evidence>
<dbReference type="InterPro" id="IPR007110">
    <property type="entry name" value="Ig-like_dom"/>
</dbReference>
<dbReference type="PROSITE" id="PS50900">
    <property type="entry name" value="PLAC"/>
    <property type="match status" value="1"/>
</dbReference>
<keyword evidence="2" id="KW-0964">Secreted</keyword>
<dbReference type="InterPro" id="IPR003599">
    <property type="entry name" value="Ig_sub"/>
</dbReference>
<dbReference type="PRINTS" id="PR01857">
    <property type="entry name" value="ADAMTSFAMILY"/>
</dbReference>
<dbReference type="SUPFAM" id="SSF48726">
    <property type="entry name" value="Immunoglobulin"/>
    <property type="match status" value="4"/>
</dbReference>
<dbReference type="SMART" id="SM00408">
    <property type="entry name" value="IGc2"/>
    <property type="match status" value="4"/>
</dbReference>
<dbReference type="InterPro" id="IPR010909">
    <property type="entry name" value="PLAC"/>
</dbReference>
<dbReference type="Gene3D" id="2.60.120.830">
    <property type="match status" value="1"/>
</dbReference>
<dbReference type="CDD" id="cd00096">
    <property type="entry name" value="Ig"/>
    <property type="match status" value="1"/>
</dbReference>
<evidence type="ECO:0000256" key="1">
    <source>
        <dbReference type="ARBA" id="ARBA00004613"/>
    </source>
</evidence>
<dbReference type="InterPro" id="IPR000884">
    <property type="entry name" value="TSP1_rpt"/>
</dbReference>
<reference evidence="11" key="1">
    <citation type="submission" date="2025-08" db="UniProtKB">
        <authorList>
            <consortium name="RefSeq"/>
        </authorList>
    </citation>
    <scope>IDENTIFICATION</scope>
    <source>
        <tissue evidence="11">Blood</tissue>
    </source>
</reference>
<feature type="region of interest" description="Disordered" evidence="6">
    <location>
        <begin position="1037"/>
        <end position="1064"/>
    </location>
</feature>
<dbReference type="InterPro" id="IPR045371">
    <property type="entry name" value="ADAMTS_CR_3"/>
</dbReference>
<feature type="domain" description="Ig-like" evidence="8">
    <location>
        <begin position="1443"/>
        <end position="1533"/>
    </location>
</feature>
<dbReference type="PROSITE" id="PS50835">
    <property type="entry name" value="IG_LIKE"/>
    <property type="match status" value="4"/>
</dbReference>